<dbReference type="Proteomes" id="UP000004814">
    <property type="component" value="Unassembled WGS sequence"/>
</dbReference>
<gene>
    <name evidence="1" type="ORF">BamMEX5DRAFT_6771</name>
</gene>
<name>B1TG55_9BURK</name>
<proteinExistence type="predicted"/>
<comment type="caution">
    <text evidence="1">The sequence shown here is derived from an EMBL/GenBank/DDBJ whole genome shotgun (WGS) entry which is preliminary data.</text>
</comment>
<organism evidence="1 2">
    <name type="scientific">Burkholderia ambifaria MEX-5</name>
    <dbReference type="NCBI Taxonomy" id="396597"/>
    <lineage>
        <taxon>Bacteria</taxon>
        <taxon>Pseudomonadati</taxon>
        <taxon>Pseudomonadota</taxon>
        <taxon>Betaproteobacteria</taxon>
        <taxon>Burkholderiales</taxon>
        <taxon>Burkholderiaceae</taxon>
        <taxon>Burkholderia</taxon>
        <taxon>Burkholderia cepacia complex</taxon>
    </lineage>
</organism>
<reference evidence="1 2" key="1">
    <citation type="submission" date="2008-03" db="EMBL/GenBank/DDBJ databases">
        <title>Sequencing of the draft genome and assembly of Burkholderia ambifaria MEX-5.</title>
        <authorList>
            <consortium name="US DOE Joint Genome Institute (JGI-PGF)"/>
            <person name="Copeland A."/>
            <person name="Lucas S."/>
            <person name="Lapidus A."/>
            <person name="Glavina del Rio T."/>
            <person name="Dalin E."/>
            <person name="Tice H."/>
            <person name="Bruce D."/>
            <person name="Goodwin L."/>
            <person name="Pitluck S."/>
            <person name="Larimer F."/>
            <person name="Land M.L."/>
            <person name="Hauser L."/>
            <person name="Tiedje J."/>
            <person name="Richardson P."/>
        </authorList>
    </citation>
    <scope>NUCLEOTIDE SEQUENCE [LARGE SCALE GENOMIC DNA]</scope>
    <source>
        <strain evidence="1 2">MEX-5</strain>
    </source>
</reference>
<evidence type="ECO:0000313" key="2">
    <source>
        <dbReference type="Proteomes" id="UP000004814"/>
    </source>
</evidence>
<evidence type="ECO:0000313" key="1">
    <source>
        <dbReference type="EMBL" id="EDT37452.1"/>
    </source>
</evidence>
<sequence length="38" mass="3924">MNGVGGVRGGALHYRVETRSGKTLLGEIASFSDCQLSG</sequence>
<dbReference type="AlphaFoldDB" id="B1TG55"/>
<dbReference type="PATRIC" id="fig|396597.7.peg.567"/>
<dbReference type="EMBL" id="ABLK01000464">
    <property type="protein sequence ID" value="EDT37452.1"/>
    <property type="molecule type" value="Genomic_DNA"/>
</dbReference>
<accession>B1TG55</accession>
<protein>
    <submittedName>
        <fullName evidence="1">Uncharacterized protein</fullName>
    </submittedName>
</protein>